<evidence type="ECO:0000256" key="2">
    <source>
        <dbReference type="ARBA" id="ARBA00022679"/>
    </source>
</evidence>
<accession>A0ABU7J1P2</accession>
<keyword evidence="1" id="KW-0328">Glycosyltransferase</keyword>
<sequence>MENNVLMIAAEFPPCGGGGVGRVSALARYLIDKGYRVTVLTASENHYAISDPSLVFEHPNLSVVRLQSPTIKTWQWRLKQVFPFISFDDNYILWRRFAIHKAKQLHRQAPFDVVVSSYPCTSNHAVAYAVAKTFSVPWCADYRDPPWWLYSESHKQQPQFYDYANLAAHNVVTTSQAKQLISQKLAVSEHDITVVQNGCHPMAASIPIAAPASEGFELIHTGSFYEEGRDINELIRAVDAMDSAITLRFIGDKPYSTTKTLLESLTHPERVTFTSYIPSNEVLTISAAAAALVVIQGDLFTNQIPGKVYEYLALQKPILLITNTGSATYELMHNEPNVICAEYGNYQSIADAILKLKHHKVVMIDRQRYTRDKMAQKFEWVICNLLK</sequence>
<dbReference type="Proteomes" id="UP001336314">
    <property type="component" value="Unassembled WGS sequence"/>
</dbReference>
<keyword evidence="2" id="KW-0808">Transferase</keyword>
<dbReference type="Pfam" id="PF13692">
    <property type="entry name" value="Glyco_trans_1_4"/>
    <property type="match status" value="1"/>
</dbReference>
<dbReference type="Pfam" id="PF13579">
    <property type="entry name" value="Glyco_trans_4_4"/>
    <property type="match status" value="1"/>
</dbReference>
<evidence type="ECO:0000259" key="3">
    <source>
        <dbReference type="Pfam" id="PF13579"/>
    </source>
</evidence>
<dbReference type="SUPFAM" id="SSF53756">
    <property type="entry name" value="UDP-Glycosyltransferase/glycogen phosphorylase"/>
    <property type="match status" value="1"/>
</dbReference>
<keyword evidence="5" id="KW-1185">Reference proteome</keyword>
<evidence type="ECO:0000313" key="5">
    <source>
        <dbReference type="Proteomes" id="UP001336314"/>
    </source>
</evidence>
<evidence type="ECO:0000313" key="4">
    <source>
        <dbReference type="EMBL" id="MEE2000428.1"/>
    </source>
</evidence>
<dbReference type="InterPro" id="IPR028098">
    <property type="entry name" value="Glyco_trans_4-like_N"/>
</dbReference>
<protein>
    <submittedName>
        <fullName evidence="4">Glycosyltransferase</fullName>
    </submittedName>
</protein>
<organism evidence="4 5">
    <name type="scientific">Alkalimonas cellulosilytica</name>
    <dbReference type="NCBI Taxonomy" id="3058395"/>
    <lineage>
        <taxon>Bacteria</taxon>
        <taxon>Pseudomonadati</taxon>
        <taxon>Pseudomonadota</taxon>
        <taxon>Gammaproteobacteria</taxon>
        <taxon>Alkalimonas</taxon>
    </lineage>
</organism>
<dbReference type="EMBL" id="JAUHLI010000002">
    <property type="protein sequence ID" value="MEE2000428.1"/>
    <property type="molecule type" value="Genomic_DNA"/>
</dbReference>
<dbReference type="PANTHER" id="PTHR12526">
    <property type="entry name" value="GLYCOSYLTRANSFERASE"/>
    <property type="match status" value="1"/>
</dbReference>
<dbReference type="RefSeq" id="WP_330127568.1">
    <property type="nucleotide sequence ID" value="NZ_JAUHLI010000002.1"/>
</dbReference>
<feature type="domain" description="Glycosyltransferase subfamily 4-like N-terminal" evidence="3">
    <location>
        <begin position="17"/>
        <end position="198"/>
    </location>
</feature>
<name>A0ABU7J1P2_9GAMM</name>
<dbReference type="Gene3D" id="3.40.50.2000">
    <property type="entry name" value="Glycogen Phosphorylase B"/>
    <property type="match status" value="2"/>
</dbReference>
<dbReference type="PANTHER" id="PTHR12526:SF510">
    <property type="entry name" value="D-INOSITOL 3-PHOSPHATE GLYCOSYLTRANSFERASE"/>
    <property type="match status" value="1"/>
</dbReference>
<proteinExistence type="predicted"/>
<comment type="caution">
    <text evidence="4">The sequence shown here is derived from an EMBL/GenBank/DDBJ whole genome shotgun (WGS) entry which is preliminary data.</text>
</comment>
<gene>
    <name evidence="4" type="ORF">QWY20_03095</name>
</gene>
<reference evidence="4 5" key="1">
    <citation type="submission" date="2023-07" db="EMBL/GenBank/DDBJ databases">
        <title>Alkalimonas sp., MEB108 novel, alkaliphilic bacterium isolated from Lonar Lake, India.</title>
        <authorList>
            <person name="Joshi A."/>
            <person name="Thite S."/>
        </authorList>
    </citation>
    <scope>NUCLEOTIDE SEQUENCE [LARGE SCALE GENOMIC DNA]</scope>
    <source>
        <strain evidence="4 5">MEB108</strain>
    </source>
</reference>
<evidence type="ECO:0000256" key="1">
    <source>
        <dbReference type="ARBA" id="ARBA00022676"/>
    </source>
</evidence>